<evidence type="ECO:0000256" key="1">
    <source>
        <dbReference type="SAM" id="MobiDB-lite"/>
    </source>
</evidence>
<dbReference type="STRING" id="1210046.B277_09059"/>
<feature type="compositionally biased region" description="Low complexity" evidence="1">
    <location>
        <begin position="260"/>
        <end position="273"/>
    </location>
</feature>
<dbReference type="AlphaFoldDB" id="K1E711"/>
<accession>K1E711</accession>
<proteinExistence type="predicted"/>
<dbReference type="Proteomes" id="UP000004474">
    <property type="component" value="Unassembled WGS sequence"/>
</dbReference>
<comment type="caution">
    <text evidence="2">The sequence shown here is derived from an EMBL/GenBank/DDBJ whole genome shotgun (WGS) entry which is preliminary data.</text>
</comment>
<name>K1E711_9MICO</name>
<reference evidence="2 3" key="1">
    <citation type="journal article" date="2012" name="J. Bacteriol.">
        <title>Genome Sequence of Janibacter hoylei MTCC8307, Isolated from the Stratospheric Air.</title>
        <authorList>
            <person name="Pawar S.P."/>
            <person name="Dhotre D.P."/>
            <person name="Shetty S.A."/>
            <person name="Chowdhury S.P."/>
            <person name="Chaudhari B.L."/>
            <person name="Shouche Y.S."/>
        </authorList>
    </citation>
    <scope>NUCLEOTIDE SEQUENCE [LARGE SCALE GENOMIC DNA]</scope>
    <source>
        <strain evidence="2 3">PVAS-1</strain>
    </source>
</reference>
<organism evidence="2 3">
    <name type="scientific">Janibacter hoylei PVAS-1</name>
    <dbReference type="NCBI Taxonomy" id="1210046"/>
    <lineage>
        <taxon>Bacteria</taxon>
        <taxon>Bacillati</taxon>
        <taxon>Actinomycetota</taxon>
        <taxon>Actinomycetes</taxon>
        <taxon>Micrococcales</taxon>
        <taxon>Intrasporangiaceae</taxon>
        <taxon>Janibacter</taxon>
    </lineage>
</organism>
<protein>
    <submittedName>
        <fullName evidence="2">Uncharacterized protein</fullName>
    </submittedName>
</protein>
<feature type="compositionally biased region" description="Basic residues" evidence="1">
    <location>
        <begin position="220"/>
        <end position="237"/>
    </location>
</feature>
<feature type="region of interest" description="Disordered" evidence="1">
    <location>
        <begin position="159"/>
        <end position="273"/>
    </location>
</feature>
<sequence>MGDSPTGLVPDAAQQLTASDLDAYAAFALRTRSPFAREVLRAGGHTDVLGRVLALGGADGSHTRGLAVLDDAVAAGGVGSLRPEALSVWTSLLLRAGREDQLREVLAKPDLPLTDAERWVLRTDLANPHRTGAGLTGDALAAAERDWLAVLNEVHTPDGLEPVELVPPRGARHGLPATHHHPRRRRRRRPRERRHVGLPPRRRPPAGRPRGAPADLAQPRAHHRRRRLRPRLRRTARGGRGPRPPRAGRARPPAMPAPTPRATSRSPSRAAAG</sequence>
<dbReference type="PATRIC" id="fig|1210046.3.peg.1734"/>
<dbReference type="EMBL" id="ALWX01000039">
    <property type="protein sequence ID" value="EKA61207.1"/>
    <property type="molecule type" value="Genomic_DNA"/>
</dbReference>
<feature type="compositionally biased region" description="Basic residues" evidence="1">
    <location>
        <begin position="178"/>
        <end position="205"/>
    </location>
</feature>
<evidence type="ECO:0000313" key="3">
    <source>
        <dbReference type="Proteomes" id="UP000004474"/>
    </source>
</evidence>
<gene>
    <name evidence="2" type="ORF">B277_09059</name>
</gene>
<evidence type="ECO:0000313" key="2">
    <source>
        <dbReference type="EMBL" id="EKA61207.1"/>
    </source>
</evidence>